<feature type="transmembrane region" description="Helical" evidence="1">
    <location>
        <begin position="129"/>
        <end position="150"/>
    </location>
</feature>
<reference evidence="2 3" key="2">
    <citation type="journal article" date="2011" name="Stand. Genomic Sci.">
        <title>Complete genome sequence of Bacteroides helcogenes type strain (P 36-108).</title>
        <authorList>
            <person name="Pati A."/>
            <person name="Gronow S."/>
            <person name="Zeytun A."/>
            <person name="Lapidus A."/>
            <person name="Nolan M."/>
            <person name="Hammon N."/>
            <person name="Deshpande S."/>
            <person name="Cheng J.F."/>
            <person name="Tapia R."/>
            <person name="Han C."/>
            <person name="Goodwin L."/>
            <person name="Pitluck S."/>
            <person name="Liolios K."/>
            <person name="Pagani I."/>
            <person name="Ivanova N."/>
            <person name="Mavromatis K."/>
            <person name="Chen A."/>
            <person name="Palaniappan K."/>
            <person name="Land M."/>
            <person name="Hauser L."/>
            <person name="Chang Y.J."/>
            <person name="Jeffries C.D."/>
            <person name="Detter J.C."/>
            <person name="Brambilla E."/>
            <person name="Rohde M."/>
            <person name="Goker M."/>
            <person name="Woyke T."/>
            <person name="Bristow J."/>
            <person name="Eisen J.A."/>
            <person name="Markowitz V."/>
            <person name="Hugenholtz P."/>
            <person name="Kyrpides N.C."/>
            <person name="Klenk H.P."/>
            <person name="Lucas S."/>
        </authorList>
    </citation>
    <scope>NUCLEOTIDE SEQUENCE [LARGE SCALE GENOMIC DNA]</scope>
    <source>
        <strain evidence="3">ATCC 35417 / DSM 20613 / JCM 6297 / CCUG 15421 / P 36-108</strain>
    </source>
</reference>
<keyword evidence="1" id="KW-0472">Membrane</keyword>
<dbReference type="HOGENOM" id="CLU_029171_4_0_10"/>
<organism evidence="2 3">
    <name type="scientific">Bacteroides helcogenes (strain ATCC 35417 / DSM 20613 / JCM 6297 / CCUG 15421 / P 36-108)</name>
    <dbReference type="NCBI Taxonomy" id="693979"/>
    <lineage>
        <taxon>Bacteria</taxon>
        <taxon>Pseudomonadati</taxon>
        <taxon>Bacteroidota</taxon>
        <taxon>Bacteroidia</taxon>
        <taxon>Bacteroidales</taxon>
        <taxon>Bacteroidaceae</taxon>
        <taxon>Bacteroides</taxon>
    </lineage>
</organism>
<dbReference type="KEGG" id="bhl:Bache_2925"/>
<feature type="transmembrane region" description="Helical" evidence="1">
    <location>
        <begin position="322"/>
        <end position="344"/>
    </location>
</feature>
<dbReference type="RefSeq" id="WP_013548447.1">
    <property type="nucleotide sequence ID" value="NC_014933.1"/>
</dbReference>
<gene>
    <name evidence="2" type="ordered locus">Bache_2925</name>
</gene>
<feature type="transmembrane region" description="Helical" evidence="1">
    <location>
        <begin position="281"/>
        <end position="302"/>
    </location>
</feature>
<dbReference type="PANTHER" id="PTHR31061">
    <property type="entry name" value="LD22376P"/>
    <property type="match status" value="1"/>
</dbReference>
<feature type="transmembrane region" description="Helical" evidence="1">
    <location>
        <begin position="250"/>
        <end position="269"/>
    </location>
</feature>
<sequence>MKNALQQDSLKISSSRLASLDVLRGFDLFLLVFFQPVLMSLGQQLNLPFMDVVLYQFDHEVWEGFRFWDLIMPLFLFMTGVSMPFSFAKYQSSPDKCIIYRKIFRRVLLLFLLGMVVQGNLLGLNPKHIYFYTNTLQAIAVGYLIAGMILLHCRIKVQLIVTVLLLVVYWIPMTFMGDFTPEGNFAEQVDRWILGRFRDGVYWNDDGTWSFAPWYNYTWVWSSLTFGVTVMSGSFAGQMMKRAGKDRGKVALHLLLIGIALVIVAWLWSLQMPIIKRIWTGSMVLLSSGYCFLLMALFYYWIDVRGHSKGLEWLKIYGMNSITAYVLGEVVNFRCVAASVSYGLEQYLGGYYAVWLSFANYLILFFILRIMYKHCVFLKI</sequence>
<dbReference type="PANTHER" id="PTHR31061:SF24">
    <property type="entry name" value="LD22376P"/>
    <property type="match status" value="1"/>
</dbReference>
<feature type="transmembrane region" description="Helical" evidence="1">
    <location>
        <begin position="350"/>
        <end position="372"/>
    </location>
</feature>
<feature type="transmembrane region" description="Helical" evidence="1">
    <location>
        <begin position="157"/>
        <end position="175"/>
    </location>
</feature>
<keyword evidence="1" id="KW-1133">Transmembrane helix</keyword>
<dbReference type="EMBL" id="CP002352">
    <property type="protein sequence ID" value="ADV44860.1"/>
    <property type="molecule type" value="Genomic_DNA"/>
</dbReference>
<dbReference type="AlphaFoldDB" id="E6SPA3"/>
<proteinExistence type="predicted"/>
<keyword evidence="3" id="KW-1185">Reference proteome</keyword>
<evidence type="ECO:0000313" key="2">
    <source>
        <dbReference type="EMBL" id="ADV44860.1"/>
    </source>
</evidence>
<dbReference type="STRING" id="693979.Bache_2925"/>
<dbReference type="OrthoDB" id="9788724at2"/>
<name>E6SPA3_BACT6</name>
<feature type="transmembrane region" description="Helical" evidence="1">
    <location>
        <begin position="107"/>
        <end position="123"/>
    </location>
</feature>
<dbReference type="eggNOG" id="COG4299">
    <property type="taxonomic scope" value="Bacteria"/>
</dbReference>
<accession>E6SPA3</accession>
<feature type="transmembrane region" description="Helical" evidence="1">
    <location>
        <begin position="219"/>
        <end position="238"/>
    </location>
</feature>
<keyword evidence="1" id="KW-0812">Transmembrane</keyword>
<dbReference type="Proteomes" id="UP000008630">
    <property type="component" value="Chromosome"/>
</dbReference>
<evidence type="ECO:0000256" key="1">
    <source>
        <dbReference type="SAM" id="Phobius"/>
    </source>
</evidence>
<protein>
    <recommendedName>
        <fullName evidence="4">DUF5009 domain-containing protein</fullName>
    </recommendedName>
</protein>
<evidence type="ECO:0008006" key="4">
    <source>
        <dbReference type="Google" id="ProtNLM"/>
    </source>
</evidence>
<dbReference type="PATRIC" id="fig|693979.3.peg.3066"/>
<reference key="1">
    <citation type="submission" date="2010-11" db="EMBL/GenBank/DDBJ databases">
        <title>The complete genome of Bacteroides helcogenes P 36-108.</title>
        <authorList>
            <consortium name="US DOE Joint Genome Institute (JGI-PGF)"/>
            <person name="Lucas S."/>
            <person name="Copeland A."/>
            <person name="Lapidus A."/>
            <person name="Bruce D."/>
            <person name="Goodwin L."/>
            <person name="Pitluck S."/>
            <person name="Kyrpides N."/>
            <person name="Mavromatis K."/>
            <person name="Ivanova N."/>
            <person name="Zeytun A."/>
            <person name="Brettin T."/>
            <person name="Detter J.C."/>
            <person name="Tapia R."/>
            <person name="Han C."/>
            <person name="Land M."/>
            <person name="Hauser L."/>
            <person name="Markowitz V."/>
            <person name="Cheng J.-F."/>
            <person name="Hugenholtz P."/>
            <person name="Woyke T."/>
            <person name="Wu D."/>
            <person name="Gronow S."/>
            <person name="Wellnitz S."/>
            <person name="Brambilla E."/>
            <person name="Klenk H.-P."/>
            <person name="Eisen J.A."/>
        </authorList>
    </citation>
    <scope>NUCLEOTIDE SEQUENCE</scope>
    <source>
        <strain>P 36-108</strain>
    </source>
</reference>
<evidence type="ECO:0000313" key="3">
    <source>
        <dbReference type="Proteomes" id="UP000008630"/>
    </source>
</evidence>
<feature type="transmembrane region" description="Helical" evidence="1">
    <location>
        <begin position="21"/>
        <end position="45"/>
    </location>
</feature>
<feature type="transmembrane region" description="Helical" evidence="1">
    <location>
        <begin position="65"/>
        <end position="87"/>
    </location>
</feature>